<dbReference type="AlphaFoldDB" id="A0A6B0UDZ7"/>
<sequence>MPAKLFLCFPFCNTLTDAPATSDSRESDSYDKRPPTFRLRALLGSAAFDSVHPARGSRFAAFPFSLCHSFASVIVATWKRLVRLTWVLRNRTEKHNR</sequence>
<name>A0A6B0UDZ7_IXORI</name>
<evidence type="ECO:0000313" key="1">
    <source>
        <dbReference type="EMBL" id="MXU87594.1"/>
    </source>
</evidence>
<dbReference type="EMBL" id="GIFC01005511">
    <property type="protein sequence ID" value="MXU87594.1"/>
    <property type="molecule type" value="Transcribed_RNA"/>
</dbReference>
<organism evidence="1">
    <name type="scientific">Ixodes ricinus</name>
    <name type="common">Common tick</name>
    <name type="synonym">Acarus ricinus</name>
    <dbReference type="NCBI Taxonomy" id="34613"/>
    <lineage>
        <taxon>Eukaryota</taxon>
        <taxon>Metazoa</taxon>
        <taxon>Ecdysozoa</taxon>
        <taxon>Arthropoda</taxon>
        <taxon>Chelicerata</taxon>
        <taxon>Arachnida</taxon>
        <taxon>Acari</taxon>
        <taxon>Parasitiformes</taxon>
        <taxon>Ixodida</taxon>
        <taxon>Ixodoidea</taxon>
        <taxon>Ixodidae</taxon>
        <taxon>Ixodinae</taxon>
        <taxon>Ixodes</taxon>
    </lineage>
</organism>
<protein>
    <submittedName>
        <fullName evidence="1">Uncharacterized protein</fullName>
    </submittedName>
</protein>
<accession>A0A6B0UDZ7</accession>
<proteinExistence type="predicted"/>
<reference evidence="1" key="1">
    <citation type="submission" date="2019-12" db="EMBL/GenBank/DDBJ databases">
        <title>An insight into the sialome of adult female Ixodes ricinus ticks feeding for 6 days.</title>
        <authorList>
            <person name="Perner J."/>
            <person name="Ribeiro J.M.C."/>
        </authorList>
    </citation>
    <scope>NUCLEOTIDE SEQUENCE</scope>
    <source>
        <strain evidence="1">Semi-engorged</strain>
        <tissue evidence="1">Salivary glands</tissue>
    </source>
</reference>